<feature type="domain" description="Serpin" evidence="4">
    <location>
        <begin position="35"/>
        <end position="413"/>
    </location>
</feature>
<reference evidence="6" key="1">
    <citation type="submission" date="2025-08" db="UniProtKB">
        <authorList>
            <consortium name="RefSeq"/>
        </authorList>
    </citation>
    <scope>IDENTIFICATION</scope>
</reference>
<feature type="signal peptide" evidence="3">
    <location>
        <begin position="1"/>
        <end position="25"/>
    </location>
</feature>
<dbReference type="InterPro" id="IPR042178">
    <property type="entry name" value="Serpin_sf_1"/>
</dbReference>
<dbReference type="Gene3D" id="3.30.497.10">
    <property type="entry name" value="Antithrombin, subunit I, domain 2"/>
    <property type="match status" value="1"/>
</dbReference>
<dbReference type="InterPro" id="IPR023795">
    <property type="entry name" value="Serpin_CS"/>
</dbReference>
<dbReference type="InterPro" id="IPR023796">
    <property type="entry name" value="Serpin_dom"/>
</dbReference>
<dbReference type="PROSITE" id="PS00284">
    <property type="entry name" value="SERPIN"/>
    <property type="match status" value="1"/>
</dbReference>
<comment type="similarity">
    <text evidence="1 2">Belongs to the serpin family.</text>
</comment>
<sequence>MRLLRFPARLSLLAFVGCMIFTSEATENDSDRAASVLFSAVLQECSRLQRTNFVFSPFSIMAVFHMAQRGAEGHTRLQMDSLLPPDTSFRLPDLKFSPWDPEEEVVLLDVANRIYVDDTLEKNPYFSNFAKDLIQQMSGDAKAISFKDPDLAAHEINAFVAEKTRNHITELLSASSLSPLSRMVLVNALYFKAPWLHPFSKNRTSEGIFYAETGPGQTKTQHVRFMRQRLENGFTYLKEEGITAFSLPYVDHRLKLNVYMPDDIRAFEVQLAANPQHLEELAARLGRSSLPEHELVLSFPKFKLTAENNSLDLVELFKGFGVDLMFTRGKADFSGMSGNQELYVSSYVHQADIEVDEEGTEAAAATAMGIMAMSLPLPKTPLPVTVDKPFIFQVWLEEENAFHVLFAGRIGDPRAAQ</sequence>
<feature type="chain" id="PRO_5027813674" evidence="3">
    <location>
        <begin position="26"/>
        <end position="417"/>
    </location>
</feature>
<evidence type="ECO:0000256" key="3">
    <source>
        <dbReference type="SAM" id="SignalP"/>
    </source>
</evidence>
<gene>
    <name evidence="6" type="primary">LOC34618599</name>
</gene>
<dbReference type="InterPro" id="IPR036186">
    <property type="entry name" value="Serpin_sf"/>
</dbReference>
<dbReference type="OrthoDB" id="419611at2759"/>
<proteinExistence type="inferred from homology"/>
<dbReference type="SMART" id="SM00093">
    <property type="entry name" value="SERPIN"/>
    <property type="match status" value="1"/>
</dbReference>
<dbReference type="Pfam" id="PF00079">
    <property type="entry name" value="Serpin"/>
    <property type="match status" value="1"/>
</dbReference>
<evidence type="ECO:0000313" key="6">
    <source>
        <dbReference type="RefSeq" id="XP_022590973.2"/>
    </source>
</evidence>
<dbReference type="InterPro" id="IPR000215">
    <property type="entry name" value="Serpin_fam"/>
</dbReference>
<keyword evidence="3" id="KW-0732">Signal</keyword>
<dbReference type="GeneID" id="34618599"/>
<dbReference type="SUPFAM" id="SSF56574">
    <property type="entry name" value="Serpins"/>
    <property type="match status" value="1"/>
</dbReference>
<evidence type="ECO:0000259" key="4">
    <source>
        <dbReference type="SMART" id="SM00093"/>
    </source>
</evidence>
<dbReference type="Gene3D" id="2.30.39.10">
    <property type="entry name" value="Alpha-1-antitrypsin, domain 1"/>
    <property type="match status" value="1"/>
</dbReference>
<accession>A0A6P5WDS2</accession>
<dbReference type="InterPro" id="IPR042185">
    <property type="entry name" value="Serpin_sf_2"/>
</dbReference>
<dbReference type="GO" id="GO:0004867">
    <property type="term" value="F:serine-type endopeptidase inhibitor activity"/>
    <property type="evidence" value="ECO:0007669"/>
    <property type="project" value="InterPro"/>
</dbReference>
<dbReference type="Proteomes" id="UP000515125">
    <property type="component" value="Unplaced"/>
</dbReference>
<dbReference type="AlphaFoldDB" id="A0A6P5WDS2"/>
<dbReference type="PANTHER" id="PTHR11461">
    <property type="entry name" value="SERINE PROTEASE INHIBITOR, SERPIN"/>
    <property type="match status" value="1"/>
</dbReference>
<protein>
    <submittedName>
        <fullName evidence="6">Leukocyte elastase inhibitor</fullName>
    </submittedName>
</protein>
<evidence type="ECO:0000313" key="5">
    <source>
        <dbReference type="Proteomes" id="UP000515125"/>
    </source>
</evidence>
<evidence type="ECO:0000256" key="1">
    <source>
        <dbReference type="ARBA" id="ARBA00009500"/>
    </source>
</evidence>
<keyword evidence="5" id="KW-1185">Reference proteome</keyword>
<dbReference type="GO" id="GO:0005615">
    <property type="term" value="C:extracellular space"/>
    <property type="evidence" value="ECO:0007669"/>
    <property type="project" value="InterPro"/>
</dbReference>
<dbReference type="PANTHER" id="PTHR11461:SF211">
    <property type="entry name" value="GH10112P-RELATED"/>
    <property type="match status" value="1"/>
</dbReference>
<name>A0A6P5WDS2_9EIME</name>
<dbReference type="RefSeq" id="XP_022590973.2">
    <property type="nucleotide sequence ID" value="XM_022731922.2"/>
</dbReference>
<organism evidence="5 6">
    <name type="scientific">Cyclospora cayetanensis</name>
    <dbReference type="NCBI Taxonomy" id="88456"/>
    <lineage>
        <taxon>Eukaryota</taxon>
        <taxon>Sar</taxon>
        <taxon>Alveolata</taxon>
        <taxon>Apicomplexa</taxon>
        <taxon>Conoidasida</taxon>
        <taxon>Coccidia</taxon>
        <taxon>Eucoccidiorida</taxon>
        <taxon>Eimeriorina</taxon>
        <taxon>Eimeriidae</taxon>
        <taxon>Cyclospora</taxon>
    </lineage>
</organism>
<evidence type="ECO:0000256" key="2">
    <source>
        <dbReference type="RuleBase" id="RU000411"/>
    </source>
</evidence>